<proteinExistence type="predicted"/>
<protein>
    <submittedName>
        <fullName evidence="1">Uncharacterized protein</fullName>
    </submittedName>
</protein>
<gene>
    <name evidence="1" type="ORF">MOZ60_09205</name>
</gene>
<comment type="caution">
    <text evidence="1">The sequence shown here is derived from an EMBL/GenBank/DDBJ whole genome shotgun (WGS) entry which is preliminary data.</text>
</comment>
<reference evidence="1 2" key="1">
    <citation type="submission" date="2022-03" db="EMBL/GenBank/DDBJ databases">
        <title>Novel taxa within the pig intestine.</title>
        <authorList>
            <person name="Wylensek D."/>
            <person name="Bishof K."/>
            <person name="Afrizal A."/>
            <person name="Clavel T."/>
        </authorList>
    </citation>
    <scope>NUCLEOTIDE SEQUENCE [LARGE SCALE GENOMIC DNA]</scope>
    <source>
        <strain evidence="1 2">CLA-KB-P133</strain>
    </source>
</reference>
<dbReference type="Proteomes" id="UP001286174">
    <property type="component" value="Unassembled WGS sequence"/>
</dbReference>
<evidence type="ECO:0000313" key="2">
    <source>
        <dbReference type="Proteomes" id="UP001286174"/>
    </source>
</evidence>
<sequence>MSMKNADLVFAGHDQRSYYNAVQLALPLSTMIRVPHSDMLFSFLDAVKGVNFSRFVKPIRSNNTH</sequence>
<keyword evidence="2" id="KW-1185">Reference proteome</keyword>
<name>A0AB35U9C9_9FIRM</name>
<accession>A0AB35U9C9</accession>
<feature type="non-terminal residue" evidence="1">
    <location>
        <position position="65"/>
    </location>
</feature>
<dbReference type="AlphaFoldDB" id="A0AB35U9C9"/>
<dbReference type="EMBL" id="JALBUR010000028">
    <property type="protein sequence ID" value="MDX8420270.1"/>
    <property type="molecule type" value="Genomic_DNA"/>
</dbReference>
<evidence type="ECO:0000313" key="1">
    <source>
        <dbReference type="EMBL" id="MDX8420270.1"/>
    </source>
</evidence>
<organism evidence="1 2">
    <name type="scientific">Grylomicrobium aquisgranensis</name>
    <dbReference type="NCBI Taxonomy" id="2926318"/>
    <lineage>
        <taxon>Bacteria</taxon>
        <taxon>Bacillati</taxon>
        <taxon>Bacillota</taxon>
        <taxon>Erysipelotrichia</taxon>
        <taxon>Erysipelotrichales</taxon>
        <taxon>Erysipelotrichaceae</taxon>
        <taxon>Grylomicrobium</taxon>
    </lineage>
</organism>